<keyword evidence="5 9" id="KW-0067">ATP-binding</keyword>
<dbReference type="GO" id="GO:0005737">
    <property type="term" value="C:cytoplasm"/>
    <property type="evidence" value="ECO:0007669"/>
    <property type="project" value="UniProtKB-SubCell"/>
</dbReference>
<feature type="domain" description="Methionyl/Leucyl tRNA synthetase" evidence="13">
    <location>
        <begin position="569"/>
        <end position="659"/>
    </location>
</feature>
<dbReference type="Proteomes" id="UP000186940">
    <property type="component" value="Unassembled WGS sequence"/>
</dbReference>
<dbReference type="EMBL" id="LYOS01000007">
    <property type="protein sequence ID" value="OFV67150.1"/>
    <property type="molecule type" value="Genomic_DNA"/>
</dbReference>
<dbReference type="InterPro" id="IPR009080">
    <property type="entry name" value="tRNAsynth_Ia_anticodon-bd"/>
</dbReference>
<dbReference type="InterPro" id="IPR015413">
    <property type="entry name" value="Methionyl/Leucyl_tRNA_Synth"/>
</dbReference>
<dbReference type="Gene3D" id="1.10.10.720">
    <property type="entry name" value="leucyl-tRNA synthetase"/>
    <property type="match status" value="1"/>
</dbReference>
<dbReference type="SUPFAM" id="SSF52374">
    <property type="entry name" value="Nucleotidylyl transferase"/>
    <property type="match status" value="1"/>
</dbReference>
<comment type="subcellular location">
    <subcellularLocation>
        <location evidence="9">Cytoplasm</location>
    </subcellularLocation>
</comment>
<dbReference type="PANTHER" id="PTHR45794">
    <property type="entry name" value="LEUCYL-TRNA SYNTHETASE"/>
    <property type="match status" value="1"/>
</dbReference>
<dbReference type="GO" id="GO:0005524">
    <property type="term" value="F:ATP binding"/>
    <property type="evidence" value="ECO:0007669"/>
    <property type="project" value="UniProtKB-UniRule"/>
</dbReference>
<feature type="short sequence motif" description="'KMSKS' region" evidence="9">
    <location>
        <begin position="613"/>
        <end position="617"/>
    </location>
</feature>
<dbReference type="GO" id="GO:0002161">
    <property type="term" value="F:aminoacyl-tRNA deacylase activity"/>
    <property type="evidence" value="ECO:0007669"/>
    <property type="project" value="InterPro"/>
</dbReference>
<dbReference type="InterPro" id="IPR014729">
    <property type="entry name" value="Rossmann-like_a/b/a_fold"/>
</dbReference>
<dbReference type="EC" id="6.1.1.4" evidence="9"/>
<dbReference type="GO" id="GO:0004823">
    <property type="term" value="F:leucine-tRNA ligase activity"/>
    <property type="evidence" value="ECO:0007669"/>
    <property type="project" value="UniProtKB-UniRule"/>
</dbReference>
<comment type="catalytic activity">
    <reaction evidence="8 9">
        <text>tRNA(Leu) + L-leucine + ATP = L-leucyl-tRNA(Leu) + AMP + diphosphate</text>
        <dbReference type="Rhea" id="RHEA:11688"/>
        <dbReference type="Rhea" id="RHEA-COMP:9613"/>
        <dbReference type="Rhea" id="RHEA-COMP:9622"/>
        <dbReference type="ChEBI" id="CHEBI:30616"/>
        <dbReference type="ChEBI" id="CHEBI:33019"/>
        <dbReference type="ChEBI" id="CHEBI:57427"/>
        <dbReference type="ChEBI" id="CHEBI:78442"/>
        <dbReference type="ChEBI" id="CHEBI:78494"/>
        <dbReference type="ChEBI" id="CHEBI:456215"/>
        <dbReference type="EC" id="6.1.1.4"/>
    </reaction>
</comment>
<evidence type="ECO:0000256" key="3">
    <source>
        <dbReference type="ARBA" id="ARBA00022598"/>
    </source>
</evidence>
<dbReference type="PROSITE" id="PS00178">
    <property type="entry name" value="AA_TRNA_LIGASE_I"/>
    <property type="match status" value="1"/>
</dbReference>
<keyword evidence="7 9" id="KW-0030">Aminoacyl-tRNA synthetase</keyword>
<keyword evidence="15" id="KW-1185">Reference proteome</keyword>
<dbReference type="STRING" id="1838285.SCAL_001684"/>
<dbReference type="Gene3D" id="3.40.50.620">
    <property type="entry name" value="HUPs"/>
    <property type="match status" value="1"/>
</dbReference>
<dbReference type="InterPro" id="IPR004493">
    <property type="entry name" value="Leu-tRNA-synth_Ia_arc/euk"/>
</dbReference>
<evidence type="ECO:0000256" key="1">
    <source>
        <dbReference type="ARBA" id="ARBA00005594"/>
    </source>
</evidence>
<dbReference type="HAMAP" id="MF_00049_A">
    <property type="entry name" value="Leu_tRNA_synth_A"/>
    <property type="match status" value="1"/>
</dbReference>
<dbReference type="NCBIfam" id="NF008957">
    <property type="entry name" value="PRK12300.1"/>
    <property type="match status" value="1"/>
</dbReference>
<dbReference type="InterPro" id="IPR020791">
    <property type="entry name" value="Leu-tRNA-lgase_arc"/>
</dbReference>
<feature type="domain" description="Methionyl/Valyl/Leucyl/Isoleucyl-tRNA synthetase anticodon-binding" evidence="12">
    <location>
        <begin position="688"/>
        <end position="820"/>
    </location>
</feature>
<name>A0A1F2P779_9EURY</name>
<dbReference type="NCBIfam" id="TIGR00395">
    <property type="entry name" value="leuS_arch"/>
    <property type="match status" value="1"/>
</dbReference>
<evidence type="ECO:0000259" key="12">
    <source>
        <dbReference type="Pfam" id="PF08264"/>
    </source>
</evidence>
<evidence type="ECO:0000256" key="2">
    <source>
        <dbReference type="ARBA" id="ARBA00022490"/>
    </source>
</evidence>
<feature type="domain" description="Aminoacyl-tRNA synthetase class Ia" evidence="11">
    <location>
        <begin position="13"/>
        <end position="497"/>
    </location>
</feature>
<keyword evidence="3 9" id="KW-0436">Ligase</keyword>
<keyword evidence="6 9" id="KW-0648">Protein biosynthesis</keyword>
<evidence type="ECO:0000256" key="9">
    <source>
        <dbReference type="HAMAP-Rule" id="MF_00049"/>
    </source>
</evidence>
<accession>A0A1F2P779</accession>
<evidence type="ECO:0000256" key="7">
    <source>
        <dbReference type="ARBA" id="ARBA00023146"/>
    </source>
</evidence>
<keyword evidence="2 9" id="KW-0963">Cytoplasm</keyword>
<evidence type="ECO:0000259" key="11">
    <source>
        <dbReference type="Pfam" id="PF00133"/>
    </source>
</evidence>
<evidence type="ECO:0000313" key="15">
    <source>
        <dbReference type="Proteomes" id="UP000186940"/>
    </source>
</evidence>
<evidence type="ECO:0000256" key="8">
    <source>
        <dbReference type="ARBA" id="ARBA00047469"/>
    </source>
</evidence>
<dbReference type="GO" id="GO:0006429">
    <property type="term" value="P:leucyl-tRNA aminoacylation"/>
    <property type="evidence" value="ECO:0007669"/>
    <property type="project" value="UniProtKB-UniRule"/>
</dbReference>
<dbReference type="InterPro" id="IPR001412">
    <property type="entry name" value="aa-tRNA-synth_I_CS"/>
</dbReference>
<proteinExistence type="inferred from homology"/>
<gene>
    <name evidence="9" type="primary">leuS</name>
    <name evidence="14" type="ORF">SCAL_001684</name>
</gene>
<organism evidence="14 15">
    <name type="scientific">Candidatus Syntropharchaeum caldarium</name>
    <dbReference type="NCBI Taxonomy" id="1838285"/>
    <lineage>
        <taxon>Archaea</taxon>
        <taxon>Methanobacteriati</taxon>
        <taxon>Methanobacteriota</taxon>
        <taxon>Stenosarchaea group</taxon>
        <taxon>Methanomicrobia</taxon>
        <taxon>Methanosarcinales</taxon>
        <taxon>ANME-2 cluster</taxon>
        <taxon>Candidatus Syntropharchaeum</taxon>
    </lineage>
</organism>
<dbReference type="PATRIC" id="fig|1838285.3.peg.1711"/>
<dbReference type="Gene3D" id="1.10.730.10">
    <property type="entry name" value="Isoleucyl-tRNA Synthetase, Domain 1"/>
    <property type="match status" value="1"/>
</dbReference>
<dbReference type="Pfam" id="PF08264">
    <property type="entry name" value="Anticodon_1"/>
    <property type="match status" value="1"/>
</dbReference>
<evidence type="ECO:0000259" key="13">
    <source>
        <dbReference type="Pfam" id="PF09334"/>
    </source>
</evidence>
<dbReference type="AlphaFoldDB" id="A0A1F2P779"/>
<feature type="short sequence motif" description="'HIGH' region" evidence="9">
    <location>
        <begin position="40"/>
        <end position="50"/>
    </location>
</feature>
<evidence type="ECO:0000256" key="5">
    <source>
        <dbReference type="ARBA" id="ARBA00022840"/>
    </source>
</evidence>
<dbReference type="Pfam" id="PF00133">
    <property type="entry name" value="tRNA-synt_1"/>
    <property type="match status" value="1"/>
</dbReference>
<evidence type="ECO:0000256" key="6">
    <source>
        <dbReference type="ARBA" id="ARBA00022917"/>
    </source>
</evidence>
<protein>
    <recommendedName>
        <fullName evidence="9">Leucine--tRNA ligase</fullName>
        <ecNumber evidence="9">6.1.1.4</ecNumber>
    </recommendedName>
    <alternativeName>
        <fullName evidence="9">Leucyl-tRNA synthetase</fullName>
        <shortName evidence="9">LeuRS</shortName>
    </alternativeName>
</protein>
<dbReference type="InterPro" id="IPR002300">
    <property type="entry name" value="aa-tRNA-synth_Ia"/>
</dbReference>
<keyword evidence="4 9" id="KW-0547">Nucleotide-binding</keyword>
<dbReference type="InterPro" id="IPR009008">
    <property type="entry name" value="Val/Leu/Ile-tRNA-synth_edit"/>
</dbReference>
<sequence>MKRYEFKQIESKWQRIWEEGRVYEVDPGQGEKFYLNVAYPYPSGAMHIGHGRTYTVPDVIARFKRMQGYNVLFPMGFHVTGTPVIGVSNRIARGDKEAIKLYRDVYRVPKDVMERFVDPNEIVSYFSSNYTAIMKSMGLSIDWRRRFTTVDPQYSRFITWQYNQLKAKGLVAKGEHPVKYCPNCDNPIGDHDLLSGEKATISEFTIIKFHLPDGTVIPTATLRSETLYGVTNLWINPDGDYVTVLLKNKNERWLLSREAAEKLKYQDFDLEIESLVKGSRFIDRMVKNPLNDEMVEILPAKFVDVDMGTGIVMSVPAHAPFDYIALRDLQDAGKYRDIHPIPVIRIEGYGKIPAADVVDRMKIKNQEDEKLADATEELYAAEFNRGVMLQEFGGEGVATARERVKKILTGRGDAAVMYEFSERPVMCRCNTSAVIKLLKDQWFVRYSDKDWKASVKECIRNRTKLIPAELESEFLRTVDWLNDWACTRKVGLGTPLPWDPAWIIEPLSDSTIYMAYYTIAHHLKEIDPELLDDQVFDSIFLGKDGVCRIDPELLADMQAEFLYWYPYNYRLSAKDLISNHLTFQLFHHTAIFRDEHLPEGIVVFGIGLLEGEKMSSSKGNVILLSDAIEKYGADTVRAFLMGSAEPWQDFDWRDEQVIATRRHLERFWNTVNEIIEMGDGKKELESIDYWLLNRLQNRIKAATDALERFSTRSAFQETFFGIESDLRWYRRRTVISRSGAIWTMQYLVDCWVRLLAPFVPFITAELMSLMGKSDPSNEKLPVLNEEFVNPEFELEERLVETTYNDINEILKVTKIKPQRIILYSAPLWKQELRKIILSKRKEGRVEMGDVMKEVMRDPVMQKRGKEVSKLIKRMIDEYQGIDEQEIDLLLSREINEYEVLSAAAEFFQREFNAHVSVFDAEDPSYDPARKSIHAYPMKPAIFLE</sequence>
<comment type="caution">
    <text evidence="9">Lacks conserved residue(s) required for the propagation of feature annotation.</text>
</comment>
<dbReference type="SUPFAM" id="SSF47323">
    <property type="entry name" value="Anticodon-binding domain of a subclass of class I aminoacyl-tRNA synthetases"/>
    <property type="match status" value="1"/>
</dbReference>
<comment type="similarity">
    <text evidence="1 9 10">Belongs to the class-I aminoacyl-tRNA synthetase family.</text>
</comment>
<dbReference type="Gene3D" id="3.90.740.10">
    <property type="entry name" value="Valyl/Leucyl/Isoleucyl-tRNA synthetase, editing domain"/>
    <property type="match status" value="1"/>
</dbReference>
<reference evidence="14" key="1">
    <citation type="submission" date="2016-05" db="EMBL/GenBank/DDBJ databases">
        <title>Microbial consortia oxidize butane by reversing methanogenesis.</title>
        <authorList>
            <person name="Laso-Perez R."/>
            <person name="Richter M."/>
            <person name="Wegener G."/>
            <person name="Musat F."/>
        </authorList>
    </citation>
    <scope>NUCLEOTIDE SEQUENCE [LARGE SCALE GENOMIC DNA]</scope>
    <source>
        <strain evidence="14">BOX2</strain>
    </source>
</reference>
<dbReference type="Gene3D" id="3.30.2320.20">
    <property type="entry name" value="Class I aminoacyl-tRNA synthetases (RS)"/>
    <property type="match status" value="1"/>
</dbReference>
<evidence type="ECO:0000256" key="10">
    <source>
        <dbReference type="RuleBase" id="RU363035"/>
    </source>
</evidence>
<dbReference type="InterPro" id="IPR013155">
    <property type="entry name" value="M/V/L/I-tRNA-synth_anticd-bd"/>
</dbReference>
<dbReference type="Pfam" id="PF09334">
    <property type="entry name" value="tRNA-synt_1g"/>
    <property type="match status" value="1"/>
</dbReference>
<dbReference type="SUPFAM" id="SSF50677">
    <property type="entry name" value="ValRS/IleRS/LeuRS editing domain"/>
    <property type="match status" value="1"/>
</dbReference>
<evidence type="ECO:0000313" key="14">
    <source>
        <dbReference type="EMBL" id="OFV67150.1"/>
    </source>
</evidence>
<dbReference type="PANTHER" id="PTHR45794:SF1">
    <property type="entry name" value="LEUCINE--TRNA LIGASE, CYTOPLASMIC"/>
    <property type="match status" value="1"/>
</dbReference>
<evidence type="ECO:0000256" key="4">
    <source>
        <dbReference type="ARBA" id="ARBA00022741"/>
    </source>
</evidence>
<comment type="caution">
    <text evidence="14">The sequence shown here is derived from an EMBL/GenBank/DDBJ whole genome shotgun (WGS) entry which is preliminary data.</text>
</comment>